<evidence type="ECO:0000256" key="1">
    <source>
        <dbReference type="ARBA" id="ARBA00005820"/>
    </source>
</evidence>
<keyword evidence="2" id="KW-0805">Transcription regulation</keyword>
<organism evidence="9 10">
    <name type="scientific">Plantactinospora sonchi</name>
    <dbReference type="NCBI Taxonomy" id="1544735"/>
    <lineage>
        <taxon>Bacteria</taxon>
        <taxon>Bacillati</taxon>
        <taxon>Actinomycetota</taxon>
        <taxon>Actinomycetes</taxon>
        <taxon>Micromonosporales</taxon>
        <taxon>Micromonosporaceae</taxon>
        <taxon>Plantactinospora</taxon>
    </lineage>
</organism>
<evidence type="ECO:0000256" key="7">
    <source>
        <dbReference type="SAM" id="MobiDB-lite"/>
    </source>
</evidence>
<dbReference type="SMART" id="SM01043">
    <property type="entry name" value="BTAD"/>
    <property type="match status" value="1"/>
</dbReference>
<evidence type="ECO:0000256" key="3">
    <source>
        <dbReference type="ARBA" id="ARBA00023125"/>
    </source>
</evidence>
<proteinExistence type="inferred from homology"/>
<accession>A0ABU7S2R1</accession>
<evidence type="ECO:0000259" key="8">
    <source>
        <dbReference type="PROSITE" id="PS51755"/>
    </source>
</evidence>
<comment type="similarity">
    <text evidence="1">Belongs to the AfsR/DnrI/RedD regulatory family.</text>
</comment>
<evidence type="ECO:0000313" key="9">
    <source>
        <dbReference type="EMBL" id="MEE6263083.1"/>
    </source>
</evidence>
<name>A0ABU7S2R1_9ACTN</name>
<dbReference type="PANTHER" id="PTHR35807">
    <property type="entry name" value="TRANSCRIPTIONAL REGULATOR REDD-RELATED"/>
    <property type="match status" value="1"/>
</dbReference>
<dbReference type="SUPFAM" id="SSF52540">
    <property type="entry name" value="P-loop containing nucleoside triphosphate hydrolases"/>
    <property type="match status" value="1"/>
</dbReference>
<dbReference type="Gene3D" id="1.25.40.10">
    <property type="entry name" value="Tetratricopeptide repeat domain"/>
    <property type="match status" value="2"/>
</dbReference>
<dbReference type="InterPro" id="IPR036388">
    <property type="entry name" value="WH-like_DNA-bd_sf"/>
</dbReference>
<feature type="repeat" description="TPR" evidence="5">
    <location>
        <begin position="894"/>
        <end position="927"/>
    </location>
</feature>
<dbReference type="InterPro" id="IPR019734">
    <property type="entry name" value="TPR_rpt"/>
</dbReference>
<dbReference type="PRINTS" id="PR00364">
    <property type="entry name" value="DISEASERSIST"/>
</dbReference>
<evidence type="ECO:0000256" key="2">
    <source>
        <dbReference type="ARBA" id="ARBA00023015"/>
    </source>
</evidence>
<dbReference type="InterPro" id="IPR001867">
    <property type="entry name" value="OmpR/PhoB-type_DNA-bd"/>
</dbReference>
<keyword evidence="10" id="KW-1185">Reference proteome</keyword>
<dbReference type="Pfam" id="PF13424">
    <property type="entry name" value="TPR_12"/>
    <property type="match status" value="2"/>
</dbReference>
<keyword evidence="3 6" id="KW-0238">DNA-binding</keyword>
<dbReference type="SMART" id="SM00862">
    <property type="entry name" value="Trans_reg_C"/>
    <property type="match status" value="1"/>
</dbReference>
<dbReference type="PROSITE" id="PS51755">
    <property type="entry name" value="OMPR_PHOB"/>
    <property type="match status" value="1"/>
</dbReference>
<feature type="DNA-binding region" description="OmpR/PhoB-type" evidence="6">
    <location>
        <begin position="1"/>
        <end position="95"/>
    </location>
</feature>
<feature type="region of interest" description="Disordered" evidence="7">
    <location>
        <begin position="246"/>
        <end position="308"/>
    </location>
</feature>
<dbReference type="PANTHER" id="PTHR35807:SF1">
    <property type="entry name" value="TRANSCRIPTIONAL REGULATOR REDD"/>
    <property type="match status" value="1"/>
</dbReference>
<dbReference type="CDD" id="cd15831">
    <property type="entry name" value="BTAD"/>
    <property type="match status" value="1"/>
</dbReference>
<dbReference type="InterPro" id="IPR005158">
    <property type="entry name" value="BTAD"/>
</dbReference>
<comment type="caution">
    <text evidence="9">The sequence shown here is derived from an EMBL/GenBank/DDBJ whole genome shotgun (WGS) entry which is preliminary data.</text>
</comment>
<evidence type="ECO:0000256" key="5">
    <source>
        <dbReference type="PROSITE-ProRule" id="PRU00339"/>
    </source>
</evidence>
<dbReference type="InterPro" id="IPR016032">
    <property type="entry name" value="Sig_transdc_resp-reg_C-effctor"/>
</dbReference>
<dbReference type="Gene3D" id="1.10.10.10">
    <property type="entry name" value="Winged helix-like DNA-binding domain superfamily/Winged helix DNA-binding domain"/>
    <property type="match status" value="1"/>
</dbReference>
<feature type="domain" description="OmpR/PhoB-type" evidence="8">
    <location>
        <begin position="1"/>
        <end position="95"/>
    </location>
</feature>
<evidence type="ECO:0000313" key="10">
    <source>
        <dbReference type="Proteomes" id="UP001332243"/>
    </source>
</evidence>
<dbReference type="Proteomes" id="UP001332243">
    <property type="component" value="Unassembled WGS sequence"/>
</dbReference>
<feature type="region of interest" description="Disordered" evidence="7">
    <location>
        <begin position="987"/>
        <end position="1020"/>
    </location>
</feature>
<dbReference type="Pfam" id="PF00486">
    <property type="entry name" value="Trans_reg_C"/>
    <property type="match status" value="1"/>
</dbReference>
<evidence type="ECO:0000256" key="4">
    <source>
        <dbReference type="ARBA" id="ARBA00023163"/>
    </source>
</evidence>
<dbReference type="SUPFAM" id="SSF46894">
    <property type="entry name" value="C-terminal effector domain of the bipartite response regulators"/>
    <property type="match status" value="1"/>
</dbReference>
<dbReference type="Pfam" id="PF03704">
    <property type="entry name" value="BTAD"/>
    <property type="match status" value="1"/>
</dbReference>
<protein>
    <submittedName>
        <fullName evidence="9">Tetratricopeptide repeat protein</fullName>
    </submittedName>
</protein>
<feature type="compositionally biased region" description="Basic and acidic residues" evidence="7">
    <location>
        <begin position="1007"/>
        <end position="1020"/>
    </location>
</feature>
<dbReference type="InterPro" id="IPR051677">
    <property type="entry name" value="AfsR-DnrI-RedD_regulator"/>
</dbReference>
<dbReference type="InterPro" id="IPR011990">
    <property type="entry name" value="TPR-like_helical_dom_sf"/>
</dbReference>
<reference evidence="9 10" key="1">
    <citation type="submission" date="2024-01" db="EMBL/GenBank/DDBJ databases">
        <title>Genome insights into Plantactinospora sonchi sp. nov.</title>
        <authorList>
            <person name="Wang L."/>
        </authorList>
    </citation>
    <scope>NUCLEOTIDE SEQUENCE [LARGE SCALE GENOMIC DNA]</scope>
    <source>
        <strain evidence="9 10">NEAU-QY2</strain>
    </source>
</reference>
<dbReference type="Gene3D" id="3.40.50.300">
    <property type="entry name" value="P-loop containing nucleotide triphosphate hydrolases"/>
    <property type="match status" value="1"/>
</dbReference>
<dbReference type="EMBL" id="JAZGQK010000034">
    <property type="protein sequence ID" value="MEE6263083.1"/>
    <property type="molecule type" value="Genomic_DNA"/>
</dbReference>
<keyword evidence="5" id="KW-0802">TPR repeat</keyword>
<dbReference type="PROSITE" id="PS50005">
    <property type="entry name" value="TPR"/>
    <property type="match status" value="1"/>
</dbReference>
<feature type="compositionally biased region" description="Gly residues" evidence="7">
    <location>
        <begin position="297"/>
        <end position="308"/>
    </location>
</feature>
<dbReference type="RefSeq" id="WP_331218021.1">
    <property type="nucleotide sequence ID" value="NZ_JAZGQK010000034.1"/>
</dbReference>
<evidence type="ECO:0000256" key="6">
    <source>
        <dbReference type="PROSITE-ProRule" id="PRU01091"/>
    </source>
</evidence>
<dbReference type="SMART" id="SM00028">
    <property type="entry name" value="TPR"/>
    <property type="match status" value="5"/>
</dbReference>
<dbReference type="InterPro" id="IPR027417">
    <property type="entry name" value="P-loop_NTPase"/>
</dbReference>
<keyword evidence="4" id="KW-0804">Transcription</keyword>
<dbReference type="SUPFAM" id="SSF48452">
    <property type="entry name" value="TPR-like"/>
    <property type="match status" value="2"/>
</dbReference>
<gene>
    <name evidence="9" type="ORF">V1633_31850</name>
</gene>
<feature type="compositionally biased region" description="Low complexity" evidence="7">
    <location>
        <begin position="249"/>
        <end position="290"/>
    </location>
</feature>
<sequence length="1020" mass="108629">MEFRVLGPVQVEHHGSPVHVGRRRERCLLGLLLLEAGRPVPIHRLVDLLWQGEPPANATAVLSTYVSRLRTALNTAGDRYGDVLVRRGDGYAIEVPPDSVDAHRFTRLVELARTATDVERARLLREALALWRGTPLADAAEPLRARVCAGLDQLRRSATLLRIETDLALGGHDTVLGELAELAAREPLDEGLAGHLMLALYRSGRRQDALRTYHRTRQRLADELGLDPGAPLNRLAQAILRGDPGLDLTTTATGGSGPATDTGGDGPATDTGDPVPVTHTAGPGPTTTGTGDAGSFAGDGRGVAGRTGGAPLPRVPAQLPLNLAVFAGRQRELDQLDHILLPSGGEPAGVMIAVVSGTAGVGKSTLAVHWAHRRADRFPDGQLHVNLRGFDPSGSRVEPGQAIRGLLTALGAAPHHIPADLAEQAALYRSLLAGRRVLIMLDNAADADQVHPLLPGTPGCGVIVTSRYRLSGLVARVGAHPVTLELPPANEARQLLVQRLGPGRVAAELTAVDEIIAHCARLPLALAVAAARTAAQPGFPLRTLAEQLRSTAGGLDGFADGDPGTDVRAVFSWSYQRLTAPAARLFRLLGLHPGPDIGTAAAASLVGLPPPQVHPALAELTRANLLSEHVPGRYGCHDLLRAYAAELARKQEPAAERREAVHRVLDHYLHSAQAAARLTHPHRDAIAVDPPRPGVTAESFVDAADARCWLTVEQPVLLASIGQRSPDTAGGHTWQLAWTIAPFLDEHGHWPDLVAVLESALAAVRARGDRPGQAYALRYLGIACLRLGRHDDADGYLRQALARYAELDDHVGQAQVHHNLALVLEQRTRFPEALHHAQQALDLFETVGHRIGQARALSSVGWCHALNGTHDQALTCCYRALADQQELGDRPAEAHTWTSLGYAHHHLGQYPDAIACHQRALALFRDLGNRPAVADTLAHLGNTLHAHGQLGAARRAWLESATILDELHHPAAGEVRDRLRHTFAEAGASGTRGSAGDPARTTAKPAGPDHVRRAGEPLAG</sequence>